<comment type="caution">
    <text evidence="1">The sequence shown here is derived from an EMBL/GenBank/DDBJ whole genome shotgun (WGS) entry which is preliminary data.</text>
</comment>
<accession>A0ABT2VVR1</accession>
<proteinExistence type="predicted"/>
<keyword evidence="2" id="KW-1185">Reference proteome</keyword>
<evidence type="ECO:0000313" key="1">
    <source>
        <dbReference type="EMBL" id="MCU7614079.1"/>
    </source>
</evidence>
<dbReference type="EMBL" id="JAOTEN010000001">
    <property type="protein sequence ID" value="MCU7614079.1"/>
    <property type="molecule type" value="Genomic_DNA"/>
</dbReference>
<name>A0ABT2VVR1_9FLAO</name>
<gene>
    <name evidence="1" type="ORF">N0B16_06480</name>
</gene>
<organism evidence="1 2">
    <name type="scientific">Chryseobacterium gilvum</name>
    <dbReference type="NCBI Taxonomy" id="2976534"/>
    <lineage>
        <taxon>Bacteria</taxon>
        <taxon>Pseudomonadati</taxon>
        <taxon>Bacteroidota</taxon>
        <taxon>Flavobacteriia</taxon>
        <taxon>Flavobacteriales</taxon>
        <taxon>Weeksellaceae</taxon>
        <taxon>Chryseobacterium group</taxon>
        <taxon>Chryseobacterium</taxon>
    </lineage>
</organism>
<dbReference type="Proteomes" id="UP001208114">
    <property type="component" value="Unassembled WGS sequence"/>
</dbReference>
<reference evidence="2" key="1">
    <citation type="submission" date="2023-07" db="EMBL/GenBank/DDBJ databases">
        <title>Chryseobacterium sp. GMJ5 Genome sequencing and assembly.</title>
        <authorList>
            <person name="Jung Y."/>
        </authorList>
    </citation>
    <scope>NUCLEOTIDE SEQUENCE [LARGE SCALE GENOMIC DNA]</scope>
    <source>
        <strain evidence="2">GMJ5</strain>
    </source>
</reference>
<sequence length="89" mass="10563">MKTLHLFKYNDAIHWEKPSFSEESKLDSLNDFMMMDLLNVEIVYELLIDVEDDFILENHMQSELSELCDKAKETVEHYFITAENGFNII</sequence>
<protein>
    <submittedName>
        <fullName evidence="1">Heme oxygenase</fullName>
    </submittedName>
</protein>
<evidence type="ECO:0000313" key="2">
    <source>
        <dbReference type="Proteomes" id="UP001208114"/>
    </source>
</evidence>
<dbReference type="RefSeq" id="WP_262989919.1">
    <property type="nucleotide sequence ID" value="NZ_JAOTEN010000001.1"/>
</dbReference>